<dbReference type="PROSITE" id="PS00330">
    <property type="entry name" value="HEMOLYSIN_CALCIUM"/>
    <property type="match status" value="2"/>
</dbReference>
<keyword evidence="4" id="KW-1185">Reference proteome</keyword>
<dbReference type="PANTHER" id="PTHR38340">
    <property type="entry name" value="S-LAYER PROTEIN"/>
    <property type="match status" value="1"/>
</dbReference>
<organism evidence="3 4">
    <name type="scientific">Novosphingobium cyanobacteriorum</name>
    <dbReference type="NCBI Taxonomy" id="3024215"/>
    <lineage>
        <taxon>Bacteria</taxon>
        <taxon>Pseudomonadati</taxon>
        <taxon>Pseudomonadota</taxon>
        <taxon>Alphaproteobacteria</taxon>
        <taxon>Sphingomonadales</taxon>
        <taxon>Sphingomonadaceae</taxon>
        <taxon>Novosphingobium</taxon>
    </lineage>
</organism>
<sequence>MATGPSTSTNPYLLALEPNVKITSILTTGDALAGSTTGVFGGIPDGIGAFDNGDGTLTVVVNHELSSGGAVRDHGGTGAYIDAIIVDKSTLAVVSGDDAMKTTYLWNGTSYVASATNFSRFCSGDLADKSAYLNTATGLGTDVRIYLTGEESGVEGRAIATIMTGDHKGEAFELPALGNLSFENLTANPFAQDKTVIAATDDGTNGQVYIYVGDKQATGSDIEKAGLANGSLYGIKVAGITDEANGTIAQGTFSLEKIDNAASKTGAQIDADSEAQGVTSFLRPEDSAWDPQNPNVLYFQTTNSFSGPSRLYKAVFTDIAHPELGGTIEAVLDGTEGQKMLDNLTVGNGHAILQEDPGNQVYVSQVYDYNLATDFKQAVLQFDPALFTPGLPGFITQDEESSGVIDVTHLLGDADTRAYLLDAQVHKATGNPATTEPGQLLVMTIDDVKDGGNGNDVLNGDGAANTISGFNGNDVIKGGSNDDTLFGNNGNDVLDGMTGNDVLVGGRGDDRLTGGAGNDVFDYSRLEDGKKAPAGNDTITDFAHGQDVILLAQGVWFKGEVHGDFNIDGIVDTRITLTNGGTITLLGVDHIEQGDVTNTLVPTISLFDKADKFDLFHA</sequence>
<comment type="subcellular location">
    <subcellularLocation>
        <location evidence="1">Secreted</location>
    </subcellularLocation>
</comment>
<dbReference type="InterPro" id="IPR001343">
    <property type="entry name" value="Hemolysn_Ca-bd"/>
</dbReference>
<dbReference type="InterPro" id="IPR018511">
    <property type="entry name" value="Hemolysin-typ_Ca-bd_CS"/>
</dbReference>
<evidence type="ECO:0000313" key="4">
    <source>
        <dbReference type="Proteomes" id="UP001222770"/>
    </source>
</evidence>
<accession>A0ABT6CKD0</accession>
<dbReference type="PANTHER" id="PTHR38340:SF1">
    <property type="entry name" value="S-LAYER PROTEIN"/>
    <property type="match status" value="1"/>
</dbReference>
<dbReference type="RefSeq" id="WP_277279007.1">
    <property type="nucleotide sequence ID" value="NZ_JAROCY010000013.1"/>
</dbReference>
<dbReference type="Pfam" id="PF05787">
    <property type="entry name" value="PhoX"/>
    <property type="match status" value="1"/>
</dbReference>
<dbReference type="SUPFAM" id="SSF51120">
    <property type="entry name" value="beta-Roll"/>
    <property type="match status" value="1"/>
</dbReference>
<dbReference type="EMBL" id="JAROCY010000013">
    <property type="protein sequence ID" value="MDF8334386.1"/>
    <property type="molecule type" value="Genomic_DNA"/>
</dbReference>
<dbReference type="InterPro" id="IPR011049">
    <property type="entry name" value="Serralysin-like_metalloprot_C"/>
</dbReference>
<evidence type="ECO:0000313" key="3">
    <source>
        <dbReference type="EMBL" id="MDF8334386.1"/>
    </source>
</evidence>
<dbReference type="Pfam" id="PF00353">
    <property type="entry name" value="HemolysinCabind"/>
    <property type="match status" value="2"/>
</dbReference>
<dbReference type="InterPro" id="IPR050557">
    <property type="entry name" value="RTX_toxin/Mannuronan_C5-epim"/>
</dbReference>
<dbReference type="InterPro" id="IPR008557">
    <property type="entry name" value="PhoX"/>
</dbReference>
<gene>
    <name evidence="3" type="ORF">POM99_14340</name>
</gene>
<dbReference type="Gene3D" id="2.150.10.10">
    <property type="entry name" value="Serralysin-like metalloprotease, C-terminal"/>
    <property type="match status" value="1"/>
</dbReference>
<protein>
    <submittedName>
        <fullName evidence="3">DUF839 domain-containing protein</fullName>
    </submittedName>
</protein>
<dbReference type="PRINTS" id="PR00313">
    <property type="entry name" value="CABNDNGRPT"/>
</dbReference>
<name>A0ABT6CKD0_9SPHN</name>
<proteinExistence type="predicted"/>
<evidence type="ECO:0000256" key="2">
    <source>
        <dbReference type="ARBA" id="ARBA00022525"/>
    </source>
</evidence>
<reference evidence="3 4" key="1">
    <citation type="submission" date="2023-03" db="EMBL/GenBank/DDBJ databases">
        <title>Novosphingobium cyanobacteriorum sp. nov., isolated from a eutrophic reservoir during the Microcystis bloom period.</title>
        <authorList>
            <person name="Kang M."/>
            <person name="Le V."/>
            <person name="Ko S.-R."/>
            <person name="Lee S.-A."/>
            <person name="Ahn C.-Y."/>
        </authorList>
    </citation>
    <scope>NUCLEOTIDE SEQUENCE [LARGE SCALE GENOMIC DNA]</scope>
    <source>
        <strain evidence="3 4">HBC54</strain>
    </source>
</reference>
<evidence type="ECO:0000256" key="1">
    <source>
        <dbReference type="ARBA" id="ARBA00004613"/>
    </source>
</evidence>
<keyword evidence="2" id="KW-0964">Secreted</keyword>
<comment type="caution">
    <text evidence="3">The sequence shown here is derived from an EMBL/GenBank/DDBJ whole genome shotgun (WGS) entry which is preliminary data.</text>
</comment>
<dbReference type="Proteomes" id="UP001222770">
    <property type="component" value="Unassembled WGS sequence"/>
</dbReference>